<comment type="caution">
    <text evidence="2">The sequence shown here is derived from an EMBL/GenBank/DDBJ whole genome shotgun (WGS) entry which is preliminary data.</text>
</comment>
<keyword evidence="1" id="KW-0472">Membrane</keyword>
<organism evidence="2 3">
    <name type="scientific">Oceanobacillus arenosus</name>
    <dbReference type="NCBI Taxonomy" id="1229153"/>
    <lineage>
        <taxon>Bacteria</taxon>
        <taxon>Bacillati</taxon>
        <taxon>Bacillota</taxon>
        <taxon>Bacilli</taxon>
        <taxon>Bacillales</taxon>
        <taxon>Bacillaceae</taxon>
        <taxon>Oceanobacillus</taxon>
    </lineage>
</organism>
<keyword evidence="1" id="KW-1133">Transmembrane helix</keyword>
<evidence type="ECO:0000256" key="1">
    <source>
        <dbReference type="SAM" id="Phobius"/>
    </source>
</evidence>
<name>A0A3D8PSN7_9BACI</name>
<gene>
    <name evidence="2" type="ORF">CWR48_12020</name>
</gene>
<keyword evidence="1" id="KW-0812">Transmembrane</keyword>
<evidence type="ECO:0000313" key="3">
    <source>
        <dbReference type="Proteomes" id="UP000257143"/>
    </source>
</evidence>
<evidence type="ECO:0000313" key="2">
    <source>
        <dbReference type="EMBL" id="RDW18301.1"/>
    </source>
</evidence>
<reference evidence="3" key="1">
    <citation type="submission" date="2017-11" db="EMBL/GenBank/DDBJ databases">
        <authorList>
            <person name="Zhu W."/>
        </authorList>
    </citation>
    <scope>NUCLEOTIDE SEQUENCE [LARGE SCALE GENOMIC DNA]</scope>
    <source>
        <strain evidence="3">CAU 1183</strain>
    </source>
</reference>
<dbReference type="OrthoDB" id="2436848at2"/>
<feature type="transmembrane region" description="Helical" evidence="1">
    <location>
        <begin position="63"/>
        <end position="84"/>
    </location>
</feature>
<proteinExistence type="predicted"/>
<feature type="transmembrane region" description="Helical" evidence="1">
    <location>
        <begin position="6"/>
        <end position="25"/>
    </location>
</feature>
<sequence>MELFFEISFAAIILFSVYRFIHILVKMKQKIVLPASDNELAVIRKFPQKIIKAPTYSEQKGGIITYVVILVYVITMFSLGQFYLEFYWTLYLLLMLPMLQFSKLLNMFAITDEGIICGARFIAWRKMKSFEFVLIEVNHRFYGYSTEVNNQHEIIIKTRFETFRCVITSEEMMGKLRTILSEHNVAELKITEDVIKEEGGDRELFY</sequence>
<keyword evidence="3" id="KW-1185">Reference proteome</keyword>
<evidence type="ECO:0008006" key="4">
    <source>
        <dbReference type="Google" id="ProtNLM"/>
    </source>
</evidence>
<dbReference type="AlphaFoldDB" id="A0A3D8PSN7"/>
<dbReference type="Proteomes" id="UP000257143">
    <property type="component" value="Unassembled WGS sequence"/>
</dbReference>
<accession>A0A3D8PSN7</accession>
<dbReference type="EMBL" id="PIOC01000017">
    <property type="protein sequence ID" value="RDW18301.1"/>
    <property type="molecule type" value="Genomic_DNA"/>
</dbReference>
<protein>
    <recommendedName>
        <fullName evidence="4">DUF5673 domain-containing protein</fullName>
    </recommendedName>
</protein>
<dbReference type="RefSeq" id="WP_115773481.1">
    <property type="nucleotide sequence ID" value="NZ_PIOC01000017.1"/>
</dbReference>